<keyword evidence="8" id="KW-0756">Sterol biosynthesis</keyword>
<evidence type="ECO:0000256" key="7">
    <source>
        <dbReference type="ARBA" id="ARBA00022989"/>
    </source>
</evidence>
<comment type="caution">
    <text evidence="14">The sequence shown here is derived from an EMBL/GenBank/DDBJ whole genome shotgun (WGS) entry which is preliminary data.</text>
</comment>
<dbReference type="AlphaFoldDB" id="A0A139HRD1"/>
<keyword evidence="10 13" id="KW-0472">Membrane</keyword>
<organism evidence="14 15">
    <name type="scientific">Pseudocercospora eumusae</name>
    <dbReference type="NCBI Taxonomy" id="321146"/>
    <lineage>
        <taxon>Eukaryota</taxon>
        <taxon>Fungi</taxon>
        <taxon>Dikarya</taxon>
        <taxon>Ascomycota</taxon>
        <taxon>Pezizomycotina</taxon>
        <taxon>Dothideomycetes</taxon>
        <taxon>Dothideomycetidae</taxon>
        <taxon>Mycosphaerellales</taxon>
        <taxon>Mycosphaerellaceae</taxon>
        <taxon>Pseudocercospora</taxon>
    </lineage>
</organism>
<dbReference type="Proteomes" id="UP000070133">
    <property type="component" value="Unassembled WGS sequence"/>
</dbReference>
<evidence type="ECO:0008006" key="16">
    <source>
        <dbReference type="Google" id="ProtNLM"/>
    </source>
</evidence>
<sequence>MASSLSSYLPPGDGFLPKWLLFIAVVSIGNSVQCYISTAGSREVYAGQPPVKAMKESSKGTHLSPVNELSARTFGTWTALSSIIRLYAAYNIHDPLIYQLALWSYVIAFAHFFSEWLVFGSARWNRGFASPVFVSTFTISWMLSQWTYYVRS</sequence>
<keyword evidence="15" id="KW-1185">Reference proteome</keyword>
<dbReference type="GO" id="GO:0030674">
    <property type="term" value="F:protein-macromolecule adaptor activity"/>
    <property type="evidence" value="ECO:0007669"/>
    <property type="project" value="TreeGrafter"/>
</dbReference>
<dbReference type="PANTHER" id="PTHR15451">
    <property type="entry name" value="ERGOSTEROL BIOSYNTHETIC PROTEIN 28-RELATED"/>
    <property type="match status" value="1"/>
</dbReference>
<evidence type="ECO:0000256" key="6">
    <source>
        <dbReference type="ARBA" id="ARBA00022955"/>
    </source>
</evidence>
<feature type="transmembrane region" description="Helical" evidence="13">
    <location>
        <begin position="131"/>
        <end position="149"/>
    </location>
</feature>
<keyword evidence="3" id="KW-0444">Lipid biosynthesis</keyword>
<evidence type="ECO:0000256" key="12">
    <source>
        <dbReference type="ARBA" id="ARBA00023221"/>
    </source>
</evidence>
<keyword evidence="12" id="KW-0753">Steroid metabolism</keyword>
<dbReference type="Pfam" id="PF03694">
    <property type="entry name" value="Erg28"/>
    <property type="match status" value="1"/>
</dbReference>
<evidence type="ECO:0000313" key="14">
    <source>
        <dbReference type="EMBL" id="KXT05008.1"/>
    </source>
</evidence>
<keyword evidence="5" id="KW-0256">Endoplasmic reticulum</keyword>
<keyword evidence="11" id="KW-1207">Sterol metabolism</keyword>
<keyword evidence="9" id="KW-0443">Lipid metabolism</keyword>
<evidence type="ECO:0000256" key="1">
    <source>
        <dbReference type="ARBA" id="ARBA00004477"/>
    </source>
</evidence>
<comment type="similarity">
    <text evidence="2">Belongs to the ERG28 family.</text>
</comment>
<name>A0A139HRD1_9PEZI</name>
<protein>
    <recommendedName>
        <fullName evidence="16">Ergosterol biosynthesis protein</fullName>
    </recommendedName>
</protein>
<keyword evidence="7 13" id="KW-1133">Transmembrane helix</keyword>
<proteinExistence type="inferred from homology"/>
<dbReference type="STRING" id="321146.A0A139HRD1"/>
<evidence type="ECO:0000256" key="13">
    <source>
        <dbReference type="SAM" id="Phobius"/>
    </source>
</evidence>
<evidence type="ECO:0000313" key="15">
    <source>
        <dbReference type="Proteomes" id="UP000070133"/>
    </source>
</evidence>
<evidence type="ECO:0000256" key="8">
    <source>
        <dbReference type="ARBA" id="ARBA00023011"/>
    </source>
</evidence>
<evidence type="ECO:0000256" key="4">
    <source>
        <dbReference type="ARBA" id="ARBA00022692"/>
    </source>
</evidence>
<dbReference type="PANTHER" id="PTHR15451:SF19">
    <property type="entry name" value="ERGOSTEROL BIOSYNTHETIC PROTEIN 28 HOMOLOG"/>
    <property type="match status" value="1"/>
</dbReference>
<dbReference type="GO" id="GO:0005789">
    <property type="term" value="C:endoplasmic reticulum membrane"/>
    <property type="evidence" value="ECO:0007669"/>
    <property type="project" value="UniProtKB-SubCell"/>
</dbReference>
<keyword evidence="6" id="KW-0752">Steroid biosynthesis</keyword>
<evidence type="ECO:0000256" key="10">
    <source>
        <dbReference type="ARBA" id="ARBA00023136"/>
    </source>
</evidence>
<reference evidence="14 15" key="1">
    <citation type="submission" date="2015-07" db="EMBL/GenBank/DDBJ databases">
        <title>Comparative genomics of the Sigatoka disease complex on banana suggests a link between parallel evolutionary changes in Pseudocercospora fijiensis and Pseudocercospora eumusae and increased virulence on the banana host.</title>
        <authorList>
            <person name="Chang T.-C."/>
            <person name="Salvucci A."/>
            <person name="Crous P.W."/>
            <person name="Stergiopoulos I."/>
        </authorList>
    </citation>
    <scope>NUCLEOTIDE SEQUENCE [LARGE SCALE GENOMIC DNA]</scope>
    <source>
        <strain evidence="14 15">CBS 114824</strain>
    </source>
</reference>
<evidence type="ECO:0000256" key="9">
    <source>
        <dbReference type="ARBA" id="ARBA00023098"/>
    </source>
</evidence>
<evidence type="ECO:0000256" key="5">
    <source>
        <dbReference type="ARBA" id="ARBA00022824"/>
    </source>
</evidence>
<dbReference type="EMBL" id="LFZN01000016">
    <property type="protein sequence ID" value="KXT05008.1"/>
    <property type="molecule type" value="Genomic_DNA"/>
</dbReference>
<gene>
    <name evidence="14" type="ORF">AC578_10277</name>
</gene>
<feature type="transmembrane region" description="Helical" evidence="13">
    <location>
        <begin position="20"/>
        <end position="38"/>
    </location>
</feature>
<dbReference type="InterPro" id="IPR005352">
    <property type="entry name" value="Erg28"/>
</dbReference>
<accession>A0A139HRD1</accession>
<feature type="transmembrane region" description="Helical" evidence="13">
    <location>
        <begin position="96"/>
        <end position="119"/>
    </location>
</feature>
<evidence type="ECO:0000256" key="3">
    <source>
        <dbReference type="ARBA" id="ARBA00022516"/>
    </source>
</evidence>
<comment type="subcellular location">
    <subcellularLocation>
        <location evidence="1">Endoplasmic reticulum membrane</location>
        <topology evidence="1">Multi-pass membrane protein</topology>
    </subcellularLocation>
</comment>
<keyword evidence="4 13" id="KW-0812">Transmembrane</keyword>
<dbReference type="OrthoDB" id="6485510at2759"/>
<evidence type="ECO:0000256" key="11">
    <source>
        <dbReference type="ARBA" id="ARBA00023166"/>
    </source>
</evidence>
<dbReference type="GO" id="GO:0016126">
    <property type="term" value="P:sterol biosynthetic process"/>
    <property type="evidence" value="ECO:0007669"/>
    <property type="project" value="UniProtKB-KW"/>
</dbReference>
<evidence type="ECO:0000256" key="2">
    <source>
        <dbReference type="ARBA" id="ARBA00005377"/>
    </source>
</evidence>